<evidence type="ECO:0000256" key="1">
    <source>
        <dbReference type="ARBA" id="ARBA00008056"/>
    </source>
</evidence>
<evidence type="ECO:0000313" key="3">
    <source>
        <dbReference type="EMBL" id="KAF2234717.1"/>
    </source>
</evidence>
<sequence length="345" mass="39189">MDNLLYPSEGLSTIELPKISLAKLLKNDETEAQAVFDICCRTGFFYLDLMDHAKGEKLWESACLAREIGQNVMSTVPLEEKNKFLKRPGTLDRGYGLFTREENGRSTSYECINIPQDELFAEQPTAWKLPSWLEQYESNFVTVMREGNTIANVIFGILEKQLQLASGALTSCHRPTDTSHSFLRILRYPGLKENQAPFKEPRVLPHRDGVSIAMLFTWVYGLQIPEEHPKMIAPGVEAEDSWRWVKPMHGHTIINLGNAIRLLTNRKLASGKHRVVHAVGNQAKTDRVSVLVSVRPGDNTPMKAFESPMIPQAADRKDKIIETAIEWGDRHVKNFIKKMDFKETQ</sequence>
<dbReference type="AlphaFoldDB" id="A0A6A6H9P8"/>
<dbReference type="InterPro" id="IPR050231">
    <property type="entry name" value="Iron_ascorbate_oxido_reductase"/>
</dbReference>
<reference evidence="3" key="1">
    <citation type="journal article" date="2020" name="Stud. Mycol.">
        <title>101 Dothideomycetes genomes: a test case for predicting lifestyles and emergence of pathogens.</title>
        <authorList>
            <person name="Haridas S."/>
            <person name="Albert R."/>
            <person name="Binder M."/>
            <person name="Bloem J."/>
            <person name="Labutti K."/>
            <person name="Salamov A."/>
            <person name="Andreopoulos B."/>
            <person name="Baker S."/>
            <person name="Barry K."/>
            <person name="Bills G."/>
            <person name="Bluhm B."/>
            <person name="Cannon C."/>
            <person name="Castanera R."/>
            <person name="Culley D."/>
            <person name="Daum C."/>
            <person name="Ezra D."/>
            <person name="Gonzalez J."/>
            <person name="Henrissat B."/>
            <person name="Kuo A."/>
            <person name="Liang C."/>
            <person name="Lipzen A."/>
            <person name="Lutzoni F."/>
            <person name="Magnuson J."/>
            <person name="Mondo S."/>
            <person name="Nolan M."/>
            <person name="Ohm R."/>
            <person name="Pangilinan J."/>
            <person name="Park H.-J."/>
            <person name="Ramirez L."/>
            <person name="Alfaro M."/>
            <person name="Sun H."/>
            <person name="Tritt A."/>
            <person name="Yoshinaga Y."/>
            <person name="Zwiers L.-H."/>
            <person name="Turgeon B."/>
            <person name="Goodwin S."/>
            <person name="Spatafora J."/>
            <person name="Crous P."/>
            <person name="Grigoriev I."/>
        </authorList>
    </citation>
    <scope>NUCLEOTIDE SEQUENCE</scope>
    <source>
        <strain evidence="3">Tuck. ex Michener</strain>
    </source>
</reference>
<accession>A0A6A6H9P8</accession>
<evidence type="ECO:0000313" key="4">
    <source>
        <dbReference type="Proteomes" id="UP000800092"/>
    </source>
</evidence>
<organism evidence="3 4">
    <name type="scientific">Viridothelium virens</name>
    <name type="common">Speckled blister lichen</name>
    <name type="synonym">Trypethelium virens</name>
    <dbReference type="NCBI Taxonomy" id="1048519"/>
    <lineage>
        <taxon>Eukaryota</taxon>
        <taxon>Fungi</taxon>
        <taxon>Dikarya</taxon>
        <taxon>Ascomycota</taxon>
        <taxon>Pezizomycotina</taxon>
        <taxon>Dothideomycetes</taxon>
        <taxon>Dothideomycetes incertae sedis</taxon>
        <taxon>Trypetheliales</taxon>
        <taxon>Trypetheliaceae</taxon>
        <taxon>Viridothelium</taxon>
    </lineage>
</organism>
<dbReference type="EMBL" id="ML991796">
    <property type="protein sequence ID" value="KAF2234717.1"/>
    <property type="molecule type" value="Genomic_DNA"/>
</dbReference>
<dbReference type="InterPro" id="IPR027443">
    <property type="entry name" value="IPNS-like_sf"/>
</dbReference>
<protein>
    <submittedName>
        <fullName evidence="3">Clavaminate synthase-like protein</fullName>
    </submittedName>
</protein>
<evidence type="ECO:0000259" key="2">
    <source>
        <dbReference type="Pfam" id="PF03171"/>
    </source>
</evidence>
<name>A0A6A6H9P8_VIRVR</name>
<dbReference type="Pfam" id="PF03171">
    <property type="entry name" value="2OG-FeII_Oxy"/>
    <property type="match status" value="1"/>
</dbReference>
<keyword evidence="4" id="KW-1185">Reference proteome</keyword>
<dbReference type="InterPro" id="IPR044861">
    <property type="entry name" value="IPNS-like_FE2OG_OXY"/>
</dbReference>
<dbReference type="Gene3D" id="2.60.120.330">
    <property type="entry name" value="B-lactam Antibiotic, Isopenicillin N Synthase, Chain"/>
    <property type="match status" value="1"/>
</dbReference>
<dbReference type="Proteomes" id="UP000800092">
    <property type="component" value="Unassembled WGS sequence"/>
</dbReference>
<proteinExistence type="inferred from homology"/>
<dbReference type="PANTHER" id="PTHR47990">
    <property type="entry name" value="2-OXOGLUTARATE (2OG) AND FE(II)-DEPENDENT OXYGENASE SUPERFAMILY PROTEIN-RELATED"/>
    <property type="match status" value="1"/>
</dbReference>
<gene>
    <name evidence="3" type="ORF">EV356DRAFT_141884</name>
</gene>
<comment type="similarity">
    <text evidence="1">Belongs to the iron/ascorbate-dependent oxidoreductase family.</text>
</comment>
<dbReference type="OrthoDB" id="288590at2759"/>
<dbReference type="SUPFAM" id="SSF51197">
    <property type="entry name" value="Clavaminate synthase-like"/>
    <property type="match status" value="1"/>
</dbReference>
<feature type="domain" description="Isopenicillin N synthase-like Fe(2+) 2OG dioxygenase" evidence="2">
    <location>
        <begin position="185"/>
        <end position="291"/>
    </location>
</feature>